<dbReference type="EMBL" id="VJVV01000001">
    <property type="protein sequence ID" value="TRO83641.1"/>
    <property type="molecule type" value="Genomic_DNA"/>
</dbReference>
<feature type="transmembrane region" description="Helical" evidence="5">
    <location>
        <begin position="118"/>
        <end position="139"/>
    </location>
</feature>
<organism evidence="6 7">
    <name type="scientific">Trichloromonas acetexigens</name>
    <dbReference type="NCBI Taxonomy" id="38815"/>
    <lineage>
        <taxon>Bacteria</taxon>
        <taxon>Pseudomonadati</taxon>
        <taxon>Thermodesulfobacteriota</taxon>
        <taxon>Desulfuromonadia</taxon>
        <taxon>Desulfuromonadales</taxon>
        <taxon>Trichloromonadaceae</taxon>
        <taxon>Trichloromonas</taxon>
    </lineage>
</organism>
<feature type="transmembrane region" description="Helical" evidence="5">
    <location>
        <begin position="41"/>
        <end position="58"/>
    </location>
</feature>
<dbReference type="Proteomes" id="UP000317155">
    <property type="component" value="Unassembled WGS sequence"/>
</dbReference>
<accession>A0A550JK95</accession>
<sequence length="260" mass="28209">MMANHWTSVILFSLLAALATLLGMALILFKEEWSRRNSNDLISYSAGVLLGIGFLHILPEALELNEHATLYLLVSFVVFYFLEHHLHFHSDHEQTRHLHVDIPNSHDDCCANPHPMGLVAFFGMGLHSLIDGLIIGTGFEIDAQIGLLSALAVISHKLPSGVSMFSILLHYGYPKSRAILYTLGVALAIPVGAVASYALLRHVPEDFLGVMMALAAGSFIYIAASDLIPESHRVRGIKGSFALVGGILTAMAVGWLGHGH</sequence>
<evidence type="ECO:0000256" key="4">
    <source>
        <dbReference type="ARBA" id="ARBA00023136"/>
    </source>
</evidence>
<feature type="transmembrane region" description="Helical" evidence="5">
    <location>
        <begin position="145"/>
        <end position="171"/>
    </location>
</feature>
<evidence type="ECO:0000313" key="6">
    <source>
        <dbReference type="EMBL" id="TRO83641.1"/>
    </source>
</evidence>
<dbReference type="OrthoDB" id="5739025at2"/>
<gene>
    <name evidence="6" type="ORF">FL622_00215</name>
</gene>
<proteinExistence type="predicted"/>
<dbReference type="PANTHER" id="PTHR16950:SF16">
    <property type="entry name" value="ZINC TRANSPORTER ZIP13"/>
    <property type="match status" value="1"/>
</dbReference>
<feature type="transmembrane region" description="Helical" evidence="5">
    <location>
        <begin position="6"/>
        <end position="29"/>
    </location>
</feature>
<dbReference type="InterPro" id="IPR003689">
    <property type="entry name" value="ZIP"/>
</dbReference>
<evidence type="ECO:0000256" key="3">
    <source>
        <dbReference type="ARBA" id="ARBA00022989"/>
    </source>
</evidence>
<keyword evidence="7" id="KW-1185">Reference proteome</keyword>
<evidence type="ECO:0000256" key="5">
    <source>
        <dbReference type="SAM" id="Phobius"/>
    </source>
</evidence>
<keyword evidence="4 5" id="KW-0472">Membrane</keyword>
<dbReference type="PANTHER" id="PTHR16950">
    <property type="entry name" value="ZINC TRANSPORTER SLC39A7 HISTIDINE-RICH MEMBRANE PROTEIN KE4"/>
    <property type="match status" value="1"/>
</dbReference>
<comment type="caution">
    <text evidence="6">The sequence shown here is derived from an EMBL/GenBank/DDBJ whole genome shotgun (WGS) entry which is preliminary data.</text>
</comment>
<dbReference type="GO" id="GO:0016020">
    <property type="term" value="C:membrane"/>
    <property type="evidence" value="ECO:0007669"/>
    <property type="project" value="UniProtKB-SubCell"/>
</dbReference>
<comment type="subcellular location">
    <subcellularLocation>
        <location evidence="1">Membrane</location>
        <topology evidence="1">Multi-pass membrane protein</topology>
    </subcellularLocation>
</comment>
<dbReference type="Pfam" id="PF02535">
    <property type="entry name" value="Zip"/>
    <property type="match status" value="1"/>
</dbReference>
<protein>
    <submittedName>
        <fullName evidence="6">ZIP family metal transporter</fullName>
    </submittedName>
</protein>
<evidence type="ECO:0000313" key="7">
    <source>
        <dbReference type="Proteomes" id="UP000317155"/>
    </source>
</evidence>
<dbReference type="GO" id="GO:0046873">
    <property type="term" value="F:metal ion transmembrane transporter activity"/>
    <property type="evidence" value="ECO:0007669"/>
    <property type="project" value="InterPro"/>
</dbReference>
<keyword evidence="3 5" id="KW-1133">Transmembrane helix</keyword>
<reference evidence="6 7" key="1">
    <citation type="submission" date="2019-07" db="EMBL/GenBank/DDBJ databases">
        <title>Insights of Desulfuromonas acetexigens electromicrobiology.</title>
        <authorList>
            <person name="Katuri K."/>
            <person name="Sapireddy V."/>
            <person name="Shaw D.R."/>
            <person name="Saikaly P."/>
        </authorList>
    </citation>
    <scope>NUCLEOTIDE SEQUENCE [LARGE SCALE GENOMIC DNA]</scope>
    <source>
        <strain evidence="6 7">2873</strain>
    </source>
</reference>
<keyword evidence="2 5" id="KW-0812">Transmembrane</keyword>
<dbReference type="AlphaFoldDB" id="A0A550JK95"/>
<feature type="transmembrane region" description="Helical" evidence="5">
    <location>
        <begin position="178"/>
        <end position="200"/>
    </location>
</feature>
<feature type="transmembrane region" description="Helical" evidence="5">
    <location>
        <begin position="206"/>
        <end position="224"/>
    </location>
</feature>
<name>A0A550JK95_9BACT</name>
<dbReference type="RefSeq" id="WP_092052183.1">
    <property type="nucleotide sequence ID" value="NZ_FOJJ01000001.1"/>
</dbReference>
<evidence type="ECO:0000256" key="2">
    <source>
        <dbReference type="ARBA" id="ARBA00022692"/>
    </source>
</evidence>
<feature type="transmembrane region" description="Helical" evidence="5">
    <location>
        <begin position="236"/>
        <end position="257"/>
    </location>
</feature>
<evidence type="ECO:0000256" key="1">
    <source>
        <dbReference type="ARBA" id="ARBA00004141"/>
    </source>
</evidence>